<dbReference type="SUPFAM" id="SSF81321">
    <property type="entry name" value="Family A G protein-coupled receptor-like"/>
    <property type="match status" value="2"/>
</dbReference>
<feature type="compositionally biased region" description="Basic and acidic residues" evidence="13">
    <location>
        <begin position="255"/>
        <end position="265"/>
    </location>
</feature>
<keyword evidence="7 14" id="KW-0472">Membrane</keyword>
<dbReference type="GO" id="GO:0004930">
    <property type="term" value="F:G protein-coupled receptor activity"/>
    <property type="evidence" value="ECO:0007669"/>
    <property type="project" value="UniProtKB-KW"/>
</dbReference>
<evidence type="ECO:0000256" key="8">
    <source>
        <dbReference type="ARBA" id="ARBA00023157"/>
    </source>
</evidence>
<comment type="similarity">
    <text evidence="12">Belongs to the G-protein coupled receptor 1 family.</text>
</comment>
<dbReference type="Gene3D" id="1.20.1070.10">
    <property type="entry name" value="Rhodopsin 7-helix transmembrane proteins"/>
    <property type="match status" value="2"/>
</dbReference>
<evidence type="ECO:0000256" key="12">
    <source>
        <dbReference type="RuleBase" id="RU000688"/>
    </source>
</evidence>
<evidence type="ECO:0000256" key="13">
    <source>
        <dbReference type="SAM" id="MobiDB-lite"/>
    </source>
</evidence>
<feature type="region of interest" description="Disordered" evidence="13">
    <location>
        <begin position="696"/>
        <end position="724"/>
    </location>
</feature>
<dbReference type="EMBL" id="JAAKFY010000022">
    <property type="protein sequence ID" value="KAF3838029.1"/>
    <property type="molecule type" value="Genomic_DNA"/>
</dbReference>
<feature type="transmembrane region" description="Helical" evidence="14">
    <location>
        <begin position="49"/>
        <end position="73"/>
    </location>
</feature>
<dbReference type="GO" id="GO:0002250">
    <property type="term" value="P:adaptive immune response"/>
    <property type="evidence" value="ECO:0007669"/>
    <property type="project" value="UniProtKB-KW"/>
</dbReference>
<proteinExistence type="inferred from homology"/>
<dbReference type="GO" id="GO:0007200">
    <property type="term" value="P:phospholipase C-activating G protein-coupled receptor signaling pathway"/>
    <property type="evidence" value="ECO:0007669"/>
    <property type="project" value="TreeGrafter"/>
</dbReference>
<evidence type="ECO:0000256" key="7">
    <source>
        <dbReference type="ARBA" id="ARBA00023136"/>
    </source>
</evidence>
<protein>
    <recommendedName>
        <fullName evidence="15">G-protein coupled receptors family 1 profile domain-containing protein</fullName>
    </recommendedName>
</protein>
<keyword evidence="11 12" id="KW-0807">Transducer</keyword>
<evidence type="ECO:0000256" key="14">
    <source>
        <dbReference type="SAM" id="Phobius"/>
    </source>
</evidence>
<evidence type="ECO:0000313" key="17">
    <source>
        <dbReference type="Proteomes" id="UP000518266"/>
    </source>
</evidence>
<feature type="transmembrane region" description="Helical" evidence="14">
    <location>
        <begin position="418"/>
        <end position="439"/>
    </location>
</feature>
<feature type="transmembrane region" description="Helical" evidence="14">
    <location>
        <begin position="12"/>
        <end position="29"/>
    </location>
</feature>
<name>A0A7J5XN98_DISMA</name>
<organism evidence="16 17">
    <name type="scientific">Dissostichus mawsoni</name>
    <name type="common">Antarctic cod</name>
    <dbReference type="NCBI Taxonomy" id="36200"/>
    <lineage>
        <taxon>Eukaryota</taxon>
        <taxon>Metazoa</taxon>
        <taxon>Chordata</taxon>
        <taxon>Craniata</taxon>
        <taxon>Vertebrata</taxon>
        <taxon>Euteleostomi</taxon>
        <taxon>Actinopterygii</taxon>
        <taxon>Neopterygii</taxon>
        <taxon>Teleostei</taxon>
        <taxon>Neoteleostei</taxon>
        <taxon>Acanthomorphata</taxon>
        <taxon>Eupercaria</taxon>
        <taxon>Perciformes</taxon>
        <taxon>Notothenioidei</taxon>
        <taxon>Nototheniidae</taxon>
        <taxon>Dissostichus</taxon>
    </lineage>
</organism>
<accession>A0A7J5XN98</accession>
<feature type="domain" description="G-protein coupled receptors family 1 profile" evidence="15">
    <location>
        <begin position="1"/>
        <end position="235"/>
    </location>
</feature>
<feature type="transmembrane region" description="Helical" evidence="14">
    <location>
        <begin position="135"/>
        <end position="159"/>
    </location>
</feature>
<dbReference type="PRINTS" id="PR00237">
    <property type="entry name" value="GPCRRHODOPSN"/>
</dbReference>
<evidence type="ECO:0000256" key="11">
    <source>
        <dbReference type="ARBA" id="ARBA00023224"/>
    </source>
</evidence>
<gene>
    <name evidence="16" type="ORF">F7725_009797</name>
</gene>
<evidence type="ECO:0000256" key="10">
    <source>
        <dbReference type="ARBA" id="ARBA00023180"/>
    </source>
</evidence>
<keyword evidence="5 12" id="KW-0297">G-protein coupled receptor</keyword>
<comment type="caution">
    <text evidence="16">The sequence shown here is derived from an EMBL/GenBank/DDBJ whole genome shotgun (WGS) entry which is preliminary data.</text>
</comment>
<evidence type="ECO:0000256" key="4">
    <source>
        <dbReference type="ARBA" id="ARBA00022989"/>
    </source>
</evidence>
<dbReference type="PROSITE" id="PS50262">
    <property type="entry name" value="G_PROTEIN_RECEP_F1_2"/>
    <property type="match status" value="2"/>
</dbReference>
<dbReference type="Proteomes" id="UP000518266">
    <property type="component" value="Unassembled WGS sequence"/>
</dbReference>
<dbReference type="PANTHER" id="PTHR24232">
    <property type="entry name" value="G-PROTEIN COUPLED RECEPTOR"/>
    <property type="match status" value="1"/>
</dbReference>
<feature type="transmembrane region" description="Helical" evidence="14">
    <location>
        <begin position="613"/>
        <end position="637"/>
    </location>
</feature>
<feature type="transmembrane region" description="Helical" evidence="14">
    <location>
        <begin position="657"/>
        <end position="677"/>
    </location>
</feature>
<dbReference type="PROSITE" id="PS00237">
    <property type="entry name" value="G_PROTEIN_RECEP_F1_1"/>
    <property type="match status" value="1"/>
</dbReference>
<evidence type="ECO:0000259" key="15">
    <source>
        <dbReference type="PROSITE" id="PS50262"/>
    </source>
</evidence>
<dbReference type="AlphaFoldDB" id="A0A7J5XN98"/>
<dbReference type="PRINTS" id="PR01157">
    <property type="entry name" value="P2YPURNOCPTR"/>
</dbReference>
<keyword evidence="10" id="KW-0325">Glycoprotein</keyword>
<keyword evidence="8" id="KW-1015">Disulfide bond</keyword>
<sequence>MSNETTMFMTNLALSDLVFVFTLPFKVFYNVNRHWPFGDGLCKVSGTAFITNIYGSMLFLTCISVDRFLAIVYPFRSRSIRTRRNAALVCAGVWLTIVGGGISVTFFSTINSNNKATTCFEGFSKSTWKTYLSKITIFIEIVGFLLPLLANLVCSSLVLRTLRRPMTQETCPADDLVHLGIFIICFVPYNSILFLYALVRTQALANCAVERFARTLYPITLCLACLNCCLDPVVYYFTSESFQKSLTMGGKGSGSRHESIPRSDTETQDAAHTLPRDTHTAASNGKDSKMSERLIGRKFLTPVCVRDKMTLNTSGASLTHSSSGCGHNMTSWEERMDTMYTYFYLLLFIPGLLLNTTALWVLCRHISKKTKAVIFMINLSLADLAHILSLPLRIYYYFTHTWPFGRGVCLFCFYLKYLNMYAAIVFLVCISMQRCVFLLNPFSARSWRRRYDLLISLIVWVVVGLACSPFILMRSSSSSSHAISTQTVYNMSYSLSATSTQNPSVYINLSRGSIPTKLGCFKDLPMRRLSPYLAIAMMGLAELFGFIIPLTCICFSSIRIARSLFQQHTQDQQNLTGLNSTARSRLQSFISDCPTDTSHEKLSKAEKRRALQMVLSCSALFLFCFAPYHLNFLLYLLVSQDIVTHCATRLAVSQFHPVSLCLASLSCCLNPLLYYFLTAEFRLHLTRRSSSFTASLLSSPISSPTARPAPERLLSMESSCSERE</sequence>
<dbReference type="GO" id="GO:0005886">
    <property type="term" value="C:plasma membrane"/>
    <property type="evidence" value="ECO:0007669"/>
    <property type="project" value="TreeGrafter"/>
</dbReference>
<keyword evidence="17" id="KW-1185">Reference proteome</keyword>
<feature type="compositionally biased region" description="Low complexity" evidence="13">
    <location>
        <begin position="696"/>
        <end position="706"/>
    </location>
</feature>
<dbReference type="FunFam" id="1.20.1070.10:FF:000017">
    <property type="entry name" value="lysophosphatidic acid receptor 4"/>
    <property type="match status" value="1"/>
</dbReference>
<comment type="subcellular location">
    <subcellularLocation>
        <location evidence="1">Membrane</location>
        <topology evidence="1">Multi-pass membrane protein</topology>
    </subcellularLocation>
</comment>
<dbReference type="GO" id="GO:0035025">
    <property type="term" value="P:positive regulation of Rho protein signal transduction"/>
    <property type="evidence" value="ECO:0007669"/>
    <property type="project" value="TreeGrafter"/>
</dbReference>
<keyword evidence="9 12" id="KW-0675">Receptor</keyword>
<keyword evidence="4 14" id="KW-1133">Transmembrane helix</keyword>
<keyword evidence="2 12" id="KW-0812">Transmembrane</keyword>
<dbReference type="InterPro" id="IPR000276">
    <property type="entry name" value="GPCR_Rhodpsn"/>
</dbReference>
<reference evidence="16 17" key="1">
    <citation type="submission" date="2020-03" db="EMBL/GenBank/DDBJ databases">
        <title>Dissostichus mawsoni Genome sequencing and assembly.</title>
        <authorList>
            <person name="Park H."/>
        </authorList>
    </citation>
    <scope>NUCLEOTIDE SEQUENCE [LARGE SCALE GENOMIC DNA]</scope>
    <source>
        <strain evidence="16">DM0001</strain>
        <tissue evidence="16">Muscle</tissue>
    </source>
</reference>
<evidence type="ECO:0000256" key="3">
    <source>
        <dbReference type="ARBA" id="ARBA00022859"/>
    </source>
</evidence>
<feature type="transmembrane region" description="Helical" evidence="14">
    <location>
        <begin position="342"/>
        <end position="363"/>
    </location>
</feature>
<feature type="domain" description="G-protein coupled receptors family 1 profile" evidence="15">
    <location>
        <begin position="354"/>
        <end position="674"/>
    </location>
</feature>
<feature type="region of interest" description="Disordered" evidence="13">
    <location>
        <begin position="248"/>
        <end position="288"/>
    </location>
</feature>
<keyword evidence="3" id="KW-0391">Immunity</keyword>
<dbReference type="OrthoDB" id="9435792at2759"/>
<dbReference type="PANTHER" id="PTHR24232:SF6">
    <property type="entry name" value="PURINERGIC RECEPTOR P2Y, G-PROTEIN COUPLED 10B"/>
    <property type="match status" value="1"/>
</dbReference>
<dbReference type="Pfam" id="PF00001">
    <property type="entry name" value="7tm_1"/>
    <property type="match status" value="2"/>
</dbReference>
<evidence type="ECO:0000256" key="2">
    <source>
        <dbReference type="ARBA" id="ARBA00022692"/>
    </source>
</evidence>
<evidence type="ECO:0000256" key="5">
    <source>
        <dbReference type="ARBA" id="ARBA00023040"/>
    </source>
</evidence>
<evidence type="ECO:0000313" key="16">
    <source>
        <dbReference type="EMBL" id="KAF3838029.1"/>
    </source>
</evidence>
<evidence type="ECO:0000256" key="6">
    <source>
        <dbReference type="ARBA" id="ARBA00023130"/>
    </source>
</evidence>
<feature type="transmembrane region" description="Helical" evidence="14">
    <location>
        <begin position="532"/>
        <end position="558"/>
    </location>
</feature>
<keyword evidence="6" id="KW-1064">Adaptive immunity</keyword>
<feature type="transmembrane region" description="Helical" evidence="14">
    <location>
        <begin position="451"/>
        <end position="472"/>
    </location>
</feature>
<dbReference type="InterPro" id="IPR017452">
    <property type="entry name" value="GPCR_Rhodpsn_7TM"/>
</dbReference>
<feature type="transmembrane region" description="Helical" evidence="14">
    <location>
        <begin position="179"/>
        <end position="199"/>
    </location>
</feature>
<evidence type="ECO:0000256" key="9">
    <source>
        <dbReference type="ARBA" id="ARBA00023170"/>
    </source>
</evidence>
<feature type="transmembrane region" description="Helical" evidence="14">
    <location>
        <begin position="85"/>
        <end position="107"/>
    </location>
</feature>
<evidence type="ECO:0000256" key="1">
    <source>
        <dbReference type="ARBA" id="ARBA00004141"/>
    </source>
</evidence>
<feature type="transmembrane region" description="Helical" evidence="14">
    <location>
        <begin position="375"/>
        <end position="398"/>
    </location>
</feature>